<dbReference type="InterPro" id="IPR012902">
    <property type="entry name" value="N_methyl_site"/>
</dbReference>
<dbReference type="InterPro" id="IPR013362">
    <property type="entry name" value="Pilus_4_PilV"/>
</dbReference>
<feature type="transmembrane region" description="Helical" evidence="1">
    <location>
        <begin position="20"/>
        <end position="40"/>
    </location>
</feature>
<keyword evidence="1" id="KW-0812">Transmembrane</keyword>
<reference evidence="4" key="1">
    <citation type="submission" date="2017-08" db="EMBL/GenBank/DDBJ databases">
        <title>A dynamic microbial community with high functional redundancy inhabits the cold, oxic subseafloor aquifer.</title>
        <authorList>
            <person name="Tully B.J."/>
            <person name="Wheat C.G."/>
            <person name="Glazer B.T."/>
            <person name="Huber J.A."/>
        </authorList>
    </citation>
    <scope>NUCLEOTIDE SEQUENCE [LARGE SCALE GENOMIC DNA]</scope>
</reference>
<proteinExistence type="predicted"/>
<accession>A0A2A4WW25</accession>
<gene>
    <name evidence="3" type="primary">pilV</name>
    <name evidence="3" type="ORF">COB20_14915</name>
</gene>
<evidence type="ECO:0000313" key="4">
    <source>
        <dbReference type="Proteomes" id="UP000218767"/>
    </source>
</evidence>
<dbReference type="InterPro" id="IPR054402">
    <property type="entry name" value="Tt1218-like_dom"/>
</dbReference>
<dbReference type="Pfam" id="PF07963">
    <property type="entry name" value="N_methyl"/>
    <property type="match status" value="1"/>
</dbReference>
<dbReference type="Pfam" id="PF22150">
    <property type="entry name" value="Tt1218-like"/>
    <property type="match status" value="1"/>
</dbReference>
<protein>
    <submittedName>
        <fullName evidence="3">Type IV pilus modification protein PilV</fullName>
    </submittedName>
</protein>
<dbReference type="EMBL" id="NVUL01000099">
    <property type="protein sequence ID" value="PCI74652.1"/>
    <property type="molecule type" value="Genomic_DNA"/>
</dbReference>
<keyword evidence="1" id="KW-0472">Membrane</keyword>
<evidence type="ECO:0000259" key="2">
    <source>
        <dbReference type="Pfam" id="PF22150"/>
    </source>
</evidence>
<dbReference type="NCBIfam" id="TIGR02523">
    <property type="entry name" value="type_IV_pilV"/>
    <property type="match status" value="1"/>
</dbReference>
<evidence type="ECO:0000256" key="1">
    <source>
        <dbReference type="SAM" id="Phobius"/>
    </source>
</evidence>
<sequence>MPLGQGNGAARLSRHSGSTLIEVLVSLLVLSFGMLGMAGVQGVSLRGNQAAYFRTMATTISVDIIERMRANIVGVDDGDYDDATGAATANCFTAIGCSSAQMATQDILDWSATVAAALPLGASVVCLDSTPTDGTAAANACDGAGSIYAIKLWWDDDRDGTADQAFRTTFQPL</sequence>
<evidence type="ECO:0000313" key="3">
    <source>
        <dbReference type="EMBL" id="PCI74652.1"/>
    </source>
</evidence>
<feature type="domain" description="Type IV pilin Tt1218-like" evidence="2">
    <location>
        <begin position="42"/>
        <end position="107"/>
    </location>
</feature>
<dbReference type="AlphaFoldDB" id="A0A2A4WW25"/>
<organism evidence="3 4">
    <name type="scientific">SAR86 cluster bacterium</name>
    <dbReference type="NCBI Taxonomy" id="2030880"/>
    <lineage>
        <taxon>Bacteria</taxon>
        <taxon>Pseudomonadati</taxon>
        <taxon>Pseudomonadota</taxon>
        <taxon>Gammaproteobacteria</taxon>
        <taxon>SAR86 cluster</taxon>
    </lineage>
</organism>
<dbReference type="Proteomes" id="UP000218767">
    <property type="component" value="Unassembled WGS sequence"/>
</dbReference>
<keyword evidence="1" id="KW-1133">Transmembrane helix</keyword>
<name>A0A2A4WW25_9GAMM</name>
<comment type="caution">
    <text evidence="3">The sequence shown here is derived from an EMBL/GenBank/DDBJ whole genome shotgun (WGS) entry which is preliminary data.</text>
</comment>